<evidence type="ECO:0000256" key="7">
    <source>
        <dbReference type="ARBA" id="ARBA00022989"/>
    </source>
</evidence>
<keyword evidence="8" id="KW-0921">Nickel transport</keyword>
<evidence type="ECO:0000256" key="2">
    <source>
        <dbReference type="ARBA" id="ARBA00022448"/>
    </source>
</evidence>
<dbReference type="EMBL" id="UHDO01000001">
    <property type="protein sequence ID" value="SUM45227.1"/>
    <property type="molecule type" value="Genomic_DNA"/>
</dbReference>
<dbReference type="GO" id="GO:0015675">
    <property type="term" value="P:nickel cation transport"/>
    <property type="evidence" value="ECO:0007669"/>
    <property type="project" value="UniProtKB-KW"/>
</dbReference>
<dbReference type="SUPFAM" id="SSF161098">
    <property type="entry name" value="MetI-like"/>
    <property type="match status" value="2"/>
</dbReference>
<dbReference type="GO" id="GO:0055085">
    <property type="term" value="P:transmembrane transport"/>
    <property type="evidence" value="ECO:0007669"/>
    <property type="project" value="InterPro"/>
</dbReference>
<evidence type="ECO:0000256" key="6">
    <source>
        <dbReference type="ARBA" id="ARBA00022692"/>
    </source>
</evidence>
<evidence type="ECO:0000313" key="12">
    <source>
        <dbReference type="EMBL" id="SUM45227.1"/>
    </source>
</evidence>
<dbReference type="EMBL" id="SRLS01000006">
    <property type="protein sequence ID" value="TGE17942.1"/>
    <property type="molecule type" value="Genomic_DNA"/>
</dbReference>
<dbReference type="Proteomes" id="UP000254047">
    <property type="component" value="Unassembled WGS sequence"/>
</dbReference>
<dbReference type="Gene3D" id="1.10.3720.10">
    <property type="entry name" value="MetI-like"/>
    <property type="match status" value="2"/>
</dbReference>
<feature type="transmembrane region" description="Helical" evidence="10">
    <location>
        <begin position="422"/>
        <end position="442"/>
    </location>
</feature>
<dbReference type="InterPro" id="IPR000515">
    <property type="entry name" value="MetI-like"/>
</dbReference>
<keyword evidence="8" id="KW-0406">Ion transport</keyword>
<evidence type="ECO:0000256" key="8">
    <source>
        <dbReference type="ARBA" id="ARBA00023112"/>
    </source>
</evidence>
<accession>A0A380G400</accession>
<feature type="transmembrane region" description="Helical" evidence="10">
    <location>
        <begin position="536"/>
        <end position="557"/>
    </location>
</feature>
<dbReference type="PANTHER" id="PTHR43357:SF4">
    <property type="entry name" value="INNER MEMBRANE ABC TRANSPORTER PERMEASE PROTEIN YDCV"/>
    <property type="match status" value="1"/>
</dbReference>
<feature type="transmembrane region" description="Helical" evidence="10">
    <location>
        <begin position="12"/>
        <end position="35"/>
    </location>
</feature>
<evidence type="ECO:0000256" key="10">
    <source>
        <dbReference type="RuleBase" id="RU363032"/>
    </source>
</evidence>
<protein>
    <submittedName>
        <fullName evidence="12 13">Iron ABC transporter permease</fullName>
    </submittedName>
</protein>
<feature type="transmembrane region" description="Helical" evidence="10">
    <location>
        <begin position="248"/>
        <end position="270"/>
    </location>
</feature>
<feature type="domain" description="ABC transmembrane type-1" evidence="11">
    <location>
        <begin position="62"/>
        <end position="267"/>
    </location>
</feature>
<gene>
    <name evidence="12" type="primary">potB_2</name>
    <name evidence="13" type="ORF">BJR09_05335</name>
    <name evidence="12" type="ORF">NCTC13830_02648</name>
</gene>
<dbReference type="CDD" id="cd06261">
    <property type="entry name" value="TM_PBP2"/>
    <property type="match status" value="2"/>
</dbReference>
<keyword evidence="15" id="KW-1185">Reference proteome</keyword>
<reference evidence="12 14" key="1">
    <citation type="submission" date="2018-06" db="EMBL/GenBank/DDBJ databases">
        <authorList>
            <consortium name="Pathogen Informatics"/>
            <person name="Doyle S."/>
        </authorList>
    </citation>
    <scope>NUCLEOTIDE SEQUENCE [LARGE SCALE GENOMIC DNA]</scope>
    <source>
        <strain evidence="12 14">NCTC13830</strain>
    </source>
</reference>
<keyword evidence="2 10" id="KW-0813">Transport</keyword>
<feature type="domain" description="ABC transmembrane type-1" evidence="11">
    <location>
        <begin position="357"/>
        <end position="556"/>
    </location>
</feature>
<dbReference type="GO" id="GO:0005886">
    <property type="term" value="C:plasma membrane"/>
    <property type="evidence" value="ECO:0007669"/>
    <property type="project" value="UniProtKB-SubCell"/>
</dbReference>
<dbReference type="Proteomes" id="UP000297598">
    <property type="component" value="Unassembled WGS sequence"/>
</dbReference>
<evidence type="ECO:0000256" key="4">
    <source>
        <dbReference type="ARBA" id="ARBA00022519"/>
    </source>
</evidence>
<feature type="transmembrane region" description="Helical" evidence="10">
    <location>
        <begin position="66"/>
        <end position="87"/>
    </location>
</feature>
<keyword evidence="5" id="KW-0533">Nickel</keyword>
<evidence type="ECO:0000256" key="3">
    <source>
        <dbReference type="ARBA" id="ARBA00022475"/>
    </source>
</evidence>
<dbReference type="InterPro" id="IPR035906">
    <property type="entry name" value="MetI-like_sf"/>
</dbReference>
<feature type="transmembrane region" description="Helical" evidence="10">
    <location>
        <begin position="140"/>
        <end position="165"/>
    </location>
</feature>
<feature type="transmembrane region" description="Helical" evidence="10">
    <location>
        <begin position="480"/>
        <end position="497"/>
    </location>
</feature>
<evidence type="ECO:0000256" key="1">
    <source>
        <dbReference type="ARBA" id="ARBA00004429"/>
    </source>
</evidence>
<name>A0A380G400_9STAP</name>
<evidence type="ECO:0000313" key="14">
    <source>
        <dbReference type="Proteomes" id="UP000254047"/>
    </source>
</evidence>
<keyword evidence="7 10" id="KW-1133">Transmembrane helix</keyword>
<keyword evidence="4" id="KW-0997">Cell inner membrane</keyword>
<feature type="transmembrane region" description="Helical" evidence="10">
    <location>
        <begin position="361"/>
        <end position="383"/>
    </location>
</feature>
<proteinExistence type="inferred from homology"/>
<comment type="similarity">
    <text evidence="10">Belongs to the binding-protein-dependent transport system permease family.</text>
</comment>
<evidence type="ECO:0000256" key="5">
    <source>
        <dbReference type="ARBA" id="ARBA00022596"/>
    </source>
</evidence>
<reference evidence="13 15" key="2">
    <citation type="submission" date="2019-04" db="EMBL/GenBank/DDBJ databases">
        <title>Genomic characterization of Staphylococcus petrasii strains.</title>
        <authorList>
            <person name="Vrbovska V."/>
            <person name="Kovarovic V."/>
            <person name="Maslanova I."/>
            <person name="Indrakova A."/>
            <person name="Petras P."/>
            <person name="Sedo O."/>
            <person name="Svec P."/>
            <person name="Fisarova L."/>
            <person name="Sedlacek I."/>
            <person name="Doskar J."/>
            <person name="Pantucek R."/>
        </authorList>
    </citation>
    <scope>NUCLEOTIDE SEQUENCE [LARGE SCALE GENOMIC DNA]</scope>
    <source>
        <strain evidence="13 15">P5404</strain>
    </source>
</reference>
<feature type="transmembrane region" description="Helical" evidence="10">
    <location>
        <begin position="99"/>
        <end position="120"/>
    </location>
</feature>
<dbReference type="Pfam" id="PF00528">
    <property type="entry name" value="BPD_transp_1"/>
    <property type="match status" value="2"/>
</dbReference>
<dbReference type="PANTHER" id="PTHR43357">
    <property type="entry name" value="INNER MEMBRANE ABC TRANSPORTER PERMEASE PROTEIN YDCV"/>
    <property type="match status" value="1"/>
</dbReference>
<organism evidence="12 14">
    <name type="scientific">Staphylococcus petrasii</name>
    <dbReference type="NCBI Taxonomy" id="1276936"/>
    <lineage>
        <taxon>Bacteria</taxon>
        <taxon>Bacillati</taxon>
        <taxon>Bacillota</taxon>
        <taxon>Bacilli</taxon>
        <taxon>Bacillales</taxon>
        <taxon>Staphylococcaceae</taxon>
        <taxon>Staphylococcus</taxon>
    </lineage>
</organism>
<keyword evidence="6 10" id="KW-0812">Transmembrane</keyword>
<dbReference type="PROSITE" id="PS50928">
    <property type="entry name" value="ABC_TM1"/>
    <property type="match status" value="2"/>
</dbReference>
<dbReference type="RefSeq" id="WP_103298358.1">
    <property type="nucleotide sequence ID" value="NZ_SRLF01000006.1"/>
</dbReference>
<evidence type="ECO:0000313" key="13">
    <source>
        <dbReference type="EMBL" id="TGE17942.1"/>
    </source>
</evidence>
<evidence type="ECO:0000259" key="11">
    <source>
        <dbReference type="PROSITE" id="PS50928"/>
    </source>
</evidence>
<feature type="transmembrane region" description="Helical" evidence="10">
    <location>
        <begin position="395"/>
        <end position="416"/>
    </location>
</feature>
<feature type="transmembrane region" description="Helical" evidence="10">
    <location>
        <begin position="298"/>
        <end position="324"/>
    </location>
</feature>
<comment type="subcellular location">
    <subcellularLocation>
        <location evidence="1">Cell inner membrane</location>
        <topology evidence="1">Multi-pass membrane protein</topology>
    </subcellularLocation>
    <subcellularLocation>
        <location evidence="10">Cell membrane</location>
        <topology evidence="10">Multi-pass membrane protein</topology>
    </subcellularLocation>
</comment>
<dbReference type="AlphaFoldDB" id="A0A380G400"/>
<keyword evidence="3" id="KW-1003">Cell membrane</keyword>
<dbReference type="OrthoDB" id="9776648at2"/>
<evidence type="ECO:0000313" key="15">
    <source>
        <dbReference type="Proteomes" id="UP000297598"/>
    </source>
</evidence>
<evidence type="ECO:0000256" key="9">
    <source>
        <dbReference type="ARBA" id="ARBA00023136"/>
    </source>
</evidence>
<keyword evidence="9 10" id="KW-0472">Membrane</keyword>
<sequence>MMKSKSNRLLTYVVMLIIFWFIISFLIIPNIQILITTLFENGHFTGDAFKKIVNSPRALNSIKNSFILAICLSITANIIGIFLVLLIDYFQLRAQKLLFIGYTSTLVFSGIVLANGYQFVYGKNGVITQLLLNVFPNLDIAWFEGFFGVLFTMTFATTSLHMLLLRDAFKNIDYQTVEAAKNLGAGHFTIITKIIVPALKPYLITLTILLFQTGLGAMSAPLILGGRDFQTISPMILNFTNNPNSRDLAALLSIILGVAQLILLSFALYIERKSQVISGSKVKTSFKKQKLHNPISNIIIHIIAWLLFIIYALPLVCVIIFTFLPTDNITSGKIEFSKFTLDNYMDILSQTDAYKPFITSIVYSGLASLVVGIFMLFIARIITKYRNKWSNLLEMTMYIPWMLPGILFALGLILTYSTQKFWMGNQILIGTTWLMLIAYIIIKIPFTLRVTKSGYSGVDKNLEDAARNLGASSWYTFRKIILPIILPVALSVFALNFNDLLQDFEVSLFLYHPLYEPLGVTIYNASNSPQTPNAPAISMVYSVLLMIINTIVFYLVYGRNRNRNFSKM</sequence>
<feature type="transmembrane region" description="Helical" evidence="10">
    <location>
        <begin position="202"/>
        <end position="224"/>
    </location>
</feature>